<dbReference type="InterPro" id="IPR001005">
    <property type="entry name" value="SANT/Myb"/>
</dbReference>
<evidence type="ECO:0000256" key="1">
    <source>
        <dbReference type="ARBA" id="ARBA00004123"/>
    </source>
</evidence>
<dbReference type="SUPFAM" id="SSF46689">
    <property type="entry name" value="Homeodomain-like"/>
    <property type="match status" value="1"/>
</dbReference>
<dbReference type="InterPro" id="IPR017930">
    <property type="entry name" value="Myb_dom"/>
</dbReference>
<dbReference type="FunFam" id="1.10.10.60:FF:000007">
    <property type="entry name" value="Two-component response regulator"/>
    <property type="match status" value="1"/>
</dbReference>
<proteinExistence type="predicted"/>
<dbReference type="NCBIfam" id="TIGR01557">
    <property type="entry name" value="myb_SHAQKYF"/>
    <property type="match status" value="1"/>
</dbReference>
<dbReference type="PANTHER" id="PTHR31442:SF21">
    <property type="entry name" value="TRANSCRIPTION FACTOR BOA-RELATED"/>
    <property type="match status" value="1"/>
</dbReference>
<dbReference type="PANTHER" id="PTHR31442">
    <property type="entry name" value="HOMEODOMAIN-LIKE SUPERFAMILY PROTEIN-RELATED"/>
    <property type="match status" value="1"/>
</dbReference>
<keyword evidence="4" id="KW-0804">Transcription</keyword>
<reference evidence="8" key="1">
    <citation type="submission" date="2022-05" db="EMBL/GenBank/DDBJ databases">
        <title>The Musa troglodytarum L. genome provides insights into the mechanism of non-climacteric behaviour and enrichment of carotenoids.</title>
        <authorList>
            <person name="Wang J."/>
        </authorList>
    </citation>
    <scope>NUCLEOTIDE SEQUENCE</scope>
    <source>
        <tissue evidence="8">Leaf</tissue>
    </source>
</reference>
<keyword evidence="5" id="KW-0539">Nucleus</keyword>
<evidence type="ECO:0000313" key="8">
    <source>
        <dbReference type="EMBL" id="URE05502.1"/>
    </source>
</evidence>
<keyword evidence="3" id="KW-0238">DNA-binding</keyword>
<dbReference type="InterPro" id="IPR009057">
    <property type="entry name" value="Homeodomain-like_sf"/>
</dbReference>
<keyword evidence="2" id="KW-0805">Transcription regulation</keyword>
<protein>
    <submittedName>
        <fullName evidence="8">MYB family transcription factor</fullName>
    </submittedName>
</protein>
<dbReference type="EMBL" id="CP097507">
    <property type="protein sequence ID" value="URE05502.1"/>
    <property type="molecule type" value="Genomic_DNA"/>
</dbReference>
<dbReference type="GO" id="GO:0003677">
    <property type="term" value="F:DNA binding"/>
    <property type="evidence" value="ECO:0007669"/>
    <property type="project" value="UniProtKB-KW"/>
</dbReference>
<dbReference type="GO" id="GO:0005634">
    <property type="term" value="C:nucleus"/>
    <property type="evidence" value="ECO:0007669"/>
    <property type="project" value="UniProtKB-SubCell"/>
</dbReference>
<feature type="region of interest" description="Disordered" evidence="6">
    <location>
        <begin position="1"/>
        <end position="23"/>
    </location>
</feature>
<comment type="subcellular location">
    <subcellularLocation>
        <location evidence="1">Nucleus</location>
    </subcellularLocation>
</comment>
<dbReference type="InterPro" id="IPR006447">
    <property type="entry name" value="Myb_dom_plants"/>
</dbReference>
<evidence type="ECO:0000256" key="4">
    <source>
        <dbReference type="ARBA" id="ARBA00023163"/>
    </source>
</evidence>
<feature type="compositionally biased region" description="Basic and acidic residues" evidence="6">
    <location>
        <begin position="115"/>
        <end position="124"/>
    </location>
</feature>
<sequence length="481" mass="53023">MGEAASDADYDRISAAAGDGGDDGRVLEWELGLPGGDDLVPLSQSLIPPELASAFRINPEPARTLLDVHRASQHTISNLRRITPSPAAAAALRSFHPFPSPAGEDDDPMAFEADEPSHKTRRVDSAAAEEAESSAPPPENSNDDHSARTLKRPRLVWTPQLHKRFVDVVAHLGIKNAVPKTIMQLMNVEGLTRENVASHLQKYRLYLKRMQGLSNEGPSSSDHLFASTPVPPSLREQQPPVPMPYAVPTMIPMPAYSMPHPHNGHGSPMGMVPVNNHQVGGAFYGFEAHQYPYGAFGEHKLASALANWHPIYFLRRFGLVKRPVRISTSTTSTGAVIVYHKLLSPPGTYVSLHDIAGESQQQPSGQLQKQASTWWLAFAWEGPIFLVKEGMVAMAIRRRRPRWTTSVCLTRLIQDSVVPKGSPLKLEMAHNQRVLWAEESGLGFARESARIPKYSRKLTQPIELTKKIKAVRAPEERGSPR</sequence>
<dbReference type="OrthoDB" id="60033at2759"/>
<dbReference type="AlphaFoldDB" id="A0A9E7G3Z2"/>
<evidence type="ECO:0000313" key="9">
    <source>
        <dbReference type="Proteomes" id="UP001055439"/>
    </source>
</evidence>
<keyword evidence="9" id="KW-1185">Reference proteome</keyword>
<dbReference type="Proteomes" id="UP001055439">
    <property type="component" value="Chromosome 5"/>
</dbReference>
<dbReference type="Gene3D" id="1.10.10.60">
    <property type="entry name" value="Homeodomain-like"/>
    <property type="match status" value="1"/>
</dbReference>
<feature type="region of interest" description="Disordered" evidence="6">
    <location>
        <begin position="95"/>
        <end position="147"/>
    </location>
</feature>
<dbReference type="Pfam" id="PF00249">
    <property type="entry name" value="Myb_DNA-binding"/>
    <property type="match status" value="1"/>
</dbReference>
<dbReference type="GO" id="GO:0003700">
    <property type="term" value="F:DNA-binding transcription factor activity"/>
    <property type="evidence" value="ECO:0007669"/>
    <property type="project" value="InterPro"/>
</dbReference>
<gene>
    <name evidence="8" type="ORF">MUK42_20766</name>
</gene>
<evidence type="ECO:0000259" key="7">
    <source>
        <dbReference type="PROSITE" id="PS51294"/>
    </source>
</evidence>
<dbReference type="InterPro" id="IPR044841">
    <property type="entry name" value="LUX/BOA-like"/>
</dbReference>
<feature type="domain" description="HTH myb-type" evidence="7">
    <location>
        <begin position="157"/>
        <end position="208"/>
    </location>
</feature>
<accession>A0A9E7G3Z2</accession>
<feature type="compositionally biased region" description="Acidic residues" evidence="6">
    <location>
        <begin position="103"/>
        <end position="114"/>
    </location>
</feature>
<evidence type="ECO:0000256" key="5">
    <source>
        <dbReference type="ARBA" id="ARBA00023242"/>
    </source>
</evidence>
<evidence type="ECO:0000256" key="2">
    <source>
        <dbReference type="ARBA" id="ARBA00023015"/>
    </source>
</evidence>
<evidence type="ECO:0000256" key="6">
    <source>
        <dbReference type="SAM" id="MobiDB-lite"/>
    </source>
</evidence>
<dbReference type="PROSITE" id="PS51294">
    <property type="entry name" value="HTH_MYB"/>
    <property type="match status" value="1"/>
</dbReference>
<name>A0A9E7G3Z2_9LILI</name>
<organism evidence="8 9">
    <name type="scientific">Musa troglodytarum</name>
    <name type="common">fe'i banana</name>
    <dbReference type="NCBI Taxonomy" id="320322"/>
    <lineage>
        <taxon>Eukaryota</taxon>
        <taxon>Viridiplantae</taxon>
        <taxon>Streptophyta</taxon>
        <taxon>Embryophyta</taxon>
        <taxon>Tracheophyta</taxon>
        <taxon>Spermatophyta</taxon>
        <taxon>Magnoliopsida</taxon>
        <taxon>Liliopsida</taxon>
        <taxon>Zingiberales</taxon>
        <taxon>Musaceae</taxon>
        <taxon>Musa</taxon>
    </lineage>
</organism>
<evidence type="ECO:0000256" key="3">
    <source>
        <dbReference type="ARBA" id="ARBA00023125"/>
    </source>
</evidence>